<evidence type="ECO:0000313" key="2">
    <source>
        <dbReference type="Proteomes" id="UP000653480"/>
    </source>
</evidence>
<accession>A0A8H9H5G5</accession>
<protein>
    <submittedName>
        <fullName evidence="1">Uncharacterized protein</fullName>
    </submittedName>
</protein>
<reference evidence="1" key="2">
    <citation type="submission" date="2020-09" db="EMBL/GenBank/DDBJ databases">
        <authorList>
            <person name="Sun Q."/>
            <person name="Zhou Y."/>
        </authorList>
    </citation>
    <scope>NUCLEOTIDE SEQUENCE</scope>
    <source>
        <strain evidence="1">CGMCC 4.7138</strain>
    </source>
</reference>
<organism evidence="1 2">
    <name type="scientific">Microbispora bryophytorum</name>
    <dbReference type="NCBI Taxonomy" id="1460882"/>
    <lineage>
        <taxon>Bacteria</taxon>
        <taxon>Bacillati</taxon>
        <taxon>Actinomycetota</taxon>
        <taxon>Actinomycetes</taxon>
        <taxon>Streptosporangiales</taxon>
        <taxon>Streptosporangiaceae</taxon>
        <taxon>Microbispora</taxon>
    </lineage>
</organism>
<dbReference type="AlphaFoldDB" id="A0A8H9H5G5"/>
<keyword evidence="2" id="KW-1185">Reference proteome</keyword>
<reference evidence="1" key="1">
    <citation type="journal article" date="2014" name="Int. J. Syst. Evol. Microbiol.">
        <title>Complete genome sequence of Corynebacterium casei LMG S-19264T (=DSM 44701T), isolated from a smear-ripened cheese.</title>
        <authorList>
            <consortium name="US DOE Joint Genome Institute (JGI-PGF)"/>
            <person name="Walter F."/>
            <person name="Albersmeier A."/>
            <person name="Kalinowski J."/>
            <person name="Ruckert C."/>
        </authorList>
    </citation>
    <scope>NUCLEOTIDE SEQUENCE</scope>
    <source>
        <strain evidence="1">CGMCC 4.7138</strain>
    </source>
</reference>
<dbReference type="EMBL" id="BMMN01000018">
    <property type="protein sequence ID" value="GGO29582.1"/>
    <property type="molecule type" value="Genomic_DNA"/>
</dbReference>
<proteinExistence type="predicted"/>
<name>A0A8H9H5G5_9ACTN</name>
<comment type="caution">
    <text evidence="1">The sequence shown here is derived from an EMBL/GenBank/DDBJ whole genome shotgun (WGS) entry which is preliminary data.</text>
</comment>
<evidence type="ECO:0000313" key="1">
    <source>
        <dbReference type="EMBL" id="GGO29582.1"/>
    </source>
</evidence>
<sequence length="125" mass="13699">MFVTIPRKGSRPITVDGVAYRWRIRHKPTYSQGNGWSPLTFAVQPAEGPGRVLLVSLPFLRPDAWLGERTMAVRPALVAAVIRMALQHGWDPRQAGLAVDLGVTEDDLAEMRGGPPVYEVPSARG</sequence>
<dbReference type="Proteomes" id="UP000653480">
    <property type="component" value="Unassembled WGS sequence"/>
</dbReference>
<gene>
    <name evidence="1" type="ORF">GCM10011574_65040</name>
</gene>